<reference evidence="3" key="1">
    <citation type="submission" date="2023-06" db="EMBL/GenBank/DDBJ databases">
        <title>Genomic analysis of the entomopathogenic nematode Steinernema hermaphroditum.</title>
        <authorList>
            <person name="Schwarz E.M."/>
            <person name="Heppert J.K."/>
            <person name="Baniya A."/>
            <person name="Schwartz H.T."/>
            <person name="Tan C.-H."/>
            <person name="Antoshechkin I."/>
            <person name="Sternberg P.W."/>
            <person name="Goodrich-Blair H."/>
            <person name="Dillman A.R."/>
        </authorList>
    </citation>
    <scope>NUCLEOTIDE SEQUENCE</scope>
    <source>
        <strain evidence="3">PS9179</strain>
        <tissue evidence="3">Whole animal</tissue>
    </source>
</reference>
<dbReference type="AlphaFoldDB" id="A0AA39I3E1"/>
<gene>
    <name evidence="2" type="ORF">QR680_012237</name>
    <name evidence="3" type="ORF">QR680_012255</name>
</gene>
<dbReference type="Proteomes" id="UP001175271">
    <property type="component" value="Unassembled WGS sequence"/>
</dbReference>
<evidence type="ECO:0000313" key="2">
    <source>
        <dbReference type="EMBL" id="KAK0415994.1"/>
    </source>
</evidence>
<comment type="caution">
    <text evidence="3">The sequence shown here is derived from an EMBL/GenBank/DDBJ whole genome shotgun (WGS) entry which is preliminary data.</text>
</comment>
<proteinExistence type="predicted"/>
<protein>
    <submittedName>
        <fullName evidence="3">Uncharacterized protein</fullName>
    </submittedName>
</protein>
<feature type="compositionally biased region" description="Basic and acidic residues" evidence="1">
    <location>
        <begin position="161"/>
        <end position="176"/>
    </location>
</feature>
<feature type="region of interest" description="Disordered" evidence="1">
    <location>
        <begin position="67"/>
        <end position="87"/>
    </location>
</feature>
<feature type="region of interest" description="Disordered" evidence="1">
    <location>
        <begin position="161"/>
        <end position="196"/>
    </location>
</feature>
<dbReference type="EMBL" id="JAUCMV010000002">
    <property type="protein sequence ID" value="KAK0416024.1"/>
    <property type="molecule type" value="Genomic_DNA"/>
</dbReference>
<name>A0AA39I3E1_9BILA</name>
<feature type="compositionally biased region" description="Low complexity" evidence="1">
    <location>
        <begin position="77"/>
        <end position="87"/>
    </location>
</feature>
<feature type="compositionally biased region" description="Polar residues" evidence="1">
    <location>
        <begin position="184"/>
        <end position="196"/>
    </location>
</feature>
<keyword evidence="4" id="KW-1185">Reference proteome</keyword>
<accession>A0AA39I3E1</accession>
<sequence length="204" mass="22548">MSAATKTPLPSTAPGFLFDALSRKALRTARTFNGTSRVDVELSLRFDGGVATVRNFRIEWKESVKGSKKKLKEPKNPKSLSETTVTLSESDPDILSLGGLLNGDCCVGGCPSKTERKEPDIVSLRGFRGSECDKSKNSQKEEKKFADLDIVTFDGLRHVDKGYKPERGVQRKKSESDFDPESENGPTTSDLFPQATIQYVRQKK</sequence>
<dbReference type="EMBL" id="JAUCMV010000002">
    <property type="protein sequence ID" value="KAK0415994.1"/>
    <property type="molecule type" value="Genomic_DNA"/>
</dbReference>
<evidence type="ECO:0000313" key="4">
    <source>
        <dbReference type="Proteomes" id="UP001175271"/>
    </source>
</evidence>
<evidence type="ECO:0000256" key="1">
    <source>
        <dbReference type="SAM" id="MobiDB-lite"/>
    </source>
</evidence>
<evidence type="ECO:0000313" key="3">
    <source>
        <dbReference type="EMBL" id="KAK0416024.1"/>
    </source>
</evidence>
<organism evidence="3 4">
    <name type="scientific">Steinernema hermaphroditum</name>
    <dbReference type="NCBI Taxonomy" id="289476"/>
    <lineage>
        <taxon>Eukaryota</taxon>
        <taxon>Metazoa</taxon>
        <taxon>Ecdysozoa</taxon>
        <taxon>Nematoda</taxon>
        <taxon>Chromadorea</taxon>
        <taxon>Rhabditida</taxon>
        <taxon>Tylenchina</taxon>
        <taxon>Panagrolaimomorpha</taxon>
        <taxon>Strongyloidoidea</taxon>
        <taxon>Steinernematidae</taxon>
        <taxon>Steinernema</taxon>
    </lineage>
</organism>